<reference evidence="1 2" key="1">
    <citation type="submission" date="2024-02" db="EMBL/GenBank/DDBJ databases">
        <title>Chromosome-scale genome assembly of the rough periwinkle Littorina saxatilis.</title>
        <authorList>
            <person name="De Jode A."/>
            <person name="Faria R."/>
            <person name="Formenti G."/>
            <person name="Sims Y."/>
            <person name="Smith T.P."/>
            <person name="Tracey A."/>
            <person name="Wood J.M.D."/>
            <person name="Zagrodzka Z.B."/>
            <person name="Johannesson K."/>
            <person name="Butlin R.K."/>
            <person name="Leder E.H."/>
        </authorList>
    </citation>
    <scope>NUCLEOTIDE SEQUENCE [LARGE SCALE GENOMIC DNA]</scope>
    <source>
        <strain evidence="1">Snail1</strain>
        <tissue evidence="1">Muscle</tissue>
    </source>
</reference>
<protein>
    <submittedName>
        <fullName evidence="1">Uncharacterized protein</fullName>
    </submittedName>
</protein>
<accession>A0AAN9BMZ9</accession>
<sequence>MRKLAGTSWRANGEILKRVYQGAVRPHLEYGSTAWSTAAKTHQQTMDRVQNQALRIITGSMRSTPIKTMEEVAAMQPLS</sequence>
<dbReference type="EMBL" id="JBAMIC010000003">
    <property type="protein sequence ID" value="KAK7109286.1"/>
    <property type="molecule type" value="Genomic_DNA"/>
</dbReference>
<proteinExistence type="predicted"/>
<name>A0AAN9BMZ9_9CAEN</name>
<keyword evidence="2" id="KW-1185">Reference proteome</keyword>
<evidence type="ECO:0000313" key="2">
    <source>
        <dbReference type="Proteomes" id="UP001374579"/>
    </source>
</evidence>
<organism evidence="1 2">
    <name type="scientific">Littorina saxatilis</name>
    <dbReference type="NCBI Taxonomy" id="31220"/>
    <lineage>
        <taxon>Eukaryota</taxon>
        <taxon>Metazoa</taxon>
        <taxon>Spiralia</taxon>
        <taxon>Lophotrochozoa</taxon>
        <taxon>Mollusca</taxon>
        <taxon>Gastropoda</taxon>
        <taxon>Caenogastropoda</taxon>
        <taxon>Littorinimorpha</taxon>
        <taxon>Littorinoidea</taxon>
        <taxon>Littorinidae</taxon>
        <taxon>Littorina</taxon>
    </lineage>
</organism>
<dbReference type="Proteomes" id="UP001374579">
    <property type="component" value="Unassembled WGS sequence"/>
</dbReference>
<dbReference type="AlphaFoldDB" id="A0AAN9BMZ9"/>
<gene>
    <name evidence="1" type="ORF">V1264_013353</name>
</gene>
<comment type="caution">
    <text evidence="1">The sequence shown here is derived from an EMBL/GenBank/DDBJ whole genome shotgun (WGS) entry which is preliminary data.</text>
</comment>
<evidence type="ECO:0000313" key="1">
    <source>
        <dbReference type="EMBL" id="KAK7109286.1"/>
    </source>
</evidence>